<protein>
    <submittedName>
        <fullName evidence="1">Uncharacterized protein</fullName>
    </submittedName>
</protein>
<dbReference type="Proteomes" id="UP000184300">
    <property type="component" value="Unassembled WGS sequence"/>
</dbReference>
<gene>
    <name evidence="1" type="ORF">ASPGLDRAFT_138442</name>
</gene>
<keyword evidence="2" id="KW-1185">Reference proteome</keyword>
<reference evidence="2" key="1">
    <citation type="journal article" date="2017" name="Genome Biol.">
        <title>Comparative genomics reveals high biological diversity and specific adaptations in the industrially and medically important fungal genus Aspergillus.</title>
        <authorList>
            <person name="de Vries R.P."/>
            <person name="Riley R."/>
            <person name="Wiebenga A."/>
            <person name="Aguilar-Osorio G."/>
            <person name="Amillis S."/>
            <person name="Uchima C.A."/>
            <person name="Anderluh G."/>
            <person name="Asadollahi M."/>
            <person name="Askin M."/>
            <person name="Barry K."/>
            <person name="Battaglia E."/>
            <person name="Bayram O."/>
            <person name="Benocci T."/>
            <person name="Braus-Stromeyer S.A."/>
            <person name="Caldana C."/>
            <person name="Canovas D."/>
            <person name="Cerqueira G.C."/>
            <person name="Chen F."/>
            <person name="Chen W."/>
            <person name="Choi C."/>
            <person name="Clum A."/>
            <person name="Dos Santos R.A."/>
            <person name="Damasio A.R."/>
            <person name="Diallinas G."/>
            <person name="Emri T."/>
            <person name="Fekete E."/>
            <person name="Flipphi M."/>
            <person name="Freyberg S."/>
            <person name="Gallo A."/>
            <person name="Gournas C."/>
            <person name="Habgood R."/>
            <person name="Hainaut M."/>
            <person name="Harispe M.L."/>
            <person name="Henrissat B."/>
            <person name="Hilden K.S."/>
            <person name="Hope R."/>
            <person name="Hossain A."/>
            <person name="Karabika E."/>
            <person name="Karaffa L."/>
            <person name="Karanyi Z."/>
            <person name="Krasevec N."/>
            <person name="Kuo A."/>
            <person name="Kusch H."/>
            <person name="LaButti K."/>
            <person name="Lagendijk E.L."/>
            <person name="Lapidus A."/>
            <person name="Levasseur A."/>
            <person name="Lindquist E."/>
            <person name="Lipzen A."/>
            <person name="Logrieco A.F."/>
            <person name="MacCabe A."/>
            <person name="Maekelae M.R."/>
            <person name="Malavazi I."/>
            <person name="Melin P."/>
            <person name="Meyer V."/>
            <person name="Mielnichuk N."/>
            <person name="Miskei M."/>
            <person name="Molnar A.P."/>
            <person name="Mule G."/>
            <person name="Ngan C.Y."/>
            <person name="Orejas M."/>
            <person name="Orosz E."/>
            <person name="Ouedraogo J.P."/>
            <person name="Overkamp K.M."/>
            <person name="Park H.-S."/>
            <person name="Perrone G."/>
            <person name="Piumi F."/>
            <person name="Punt P.J."/>
            <person name="Ram A.F."/>
            <person name="Ramon A."/>
            <person name="Rauscher S."/>
            <person name="Record E."/>
            <person name="Riano-Pachon D.M."/>
            <person name="Robert V."/>
            <person name="Roehrig J."/>
            <person name="Ruller R."/>
            <person name="Salamov A."/>
            <person name="Salih N.S."/>
            <person name="Samson R.A."/>
            <person name="Sandor E."/>
            <person name="Sanguinetti M."/>
            <person name="Schuetze T."/>
            <person name="Sepcic K."/>
            <person name="Shelest E."/>
            <person name="Sherlock G."/>
            <person name="Sophianopoulou V."/>
            <person name="Squina F.M."/>
            <person name="Sun H."/>
            <person name="Susca A."/>
            <person name="Todd R.B."/>
            <person name="Tsang A."/>
            <person name="Unkles S.E."/>
            <person name="van de Wiele N."/>
            <person name="van Rossen-Uffink D."/>
            <person name="Oliveira J.V."/>
            <person name="Vesth T.C."/>
            <person name="Visser J."/>
            <person name="Yu J.-H."/>
            <person name="Zhou M."/>
            <person name="Andersen M.R."/>
            <person name="Archer D.B."/>
            <person name="Baker S.E."/>
            <person name="Benoit I."/>
            <person name="Brakhage A.A."/>
            <person name="Braus G.H."/>
            <person name="Fischer R."/>
            <person name="Frisvad J.C."/>
            <person name="Goldman G.H."/>
            <person name="Houbraken J."/>
            <person name="Oakley B."/>
            <person name="Pocsi I."/>
            <person name="Scazzocchio C."/>
            <person name="Seiboth B."/>
            <person name="vanKuyk P.A."/>
            <person name="Wortman J."/>
            <person name="Dyer P.S."/>
            <person name="Grigoriev I.V."/>
        </authorList>
    </citation>
    <scope>NUCLEOTIDE SEQUENCE [LARGE SCALE GENOMIC DNA]</scope>
    <source>
        <strain evidence="2">CBS 516.65</strain>
    </source>
</reference>
<evidence type="ECO:0000313" key="2">
    <source>
        <dbReference type="Proteomes" id="UP000184300"/>
    </source>
</evidence>
<dbReference type="EMBL" id="KV878930">
    <property type="protein sequence ID" value="OJJ78652.1"/>
    <property type="molecule type" value="Genomic_DNA"/>
</dbReference>
<feature type="non-terminal residue" evidence="1">
    <location>
        <position position="1"/>
    </location>
</feature>
<organism evidence="1 2">
    <name type="scientific">Aspergillus glaucus CBS 516.65</name>
    <dbReference type="NCBI Taxonomy" id="1160497"/>
    <lineage>
        <taxon>Eukaryota</taxon>
        <taxon>Fungi</taxon>
        <taxon>Dikarya</taxon>
        <taxon>Ascomycota</taxon>
        <taxon>Pezizomycotina</taxon>
        <taxon>Eurotiomycetes</taxon>
        <taxon>Eurotiomycetidae</taxon>
        <taxon>Eurotiales</taxon>
        <taxon>Aspergillaceae</taxon>
        <taxon>Aspergillus</taxon>
        <taxon>Aspergillus subgen. Aspergillus</taxon>
    </lineage>
</organism>
<dbReference type="OrthoDB" id="4845566at2759"/>
<name>A0A1L9V496_ASPGL</name>
<sequence length="84" mass="9545">NAETEITESCVSYLLFDSFESGPCQTRDELQERLKINNLYDYSSHNWGHHALEALTLSSGVMGFLEHDMKVEALSQALMRSNYA</sequence>
<dbReference type="STRING" id="1160497.A0A1L9V496"/>
<dbReference type="RefSeq" id="XP_022395350.1">
    <property type="nucleotide sequence ID" value="XM_022541609.1"/>
</dbReference>
<dbReference type="GeneID" id="34457870"/>
<dbReference type="VEuPathDB" id="FungiDB:ASPGLDRAFT_138442"/>
<accession>A0A1L9V496</accession>
<evidence type="ECO:0000313" key="1">
    <source>
        <dbReference type="EMBL" id="OJJ78652.1"/>
    </source>
</evidence>
<dbReference type="AlphaFoldDB" id="A0A1L9V496"/>
<proteinExistence type="predicted"/>